<feature type="region of interest" description="Disordered" evidence="3">
    <location>
        <begin position="1"/>
        <end position="21"/>
    </location>
</feature>
<evidence type="ECO:0000256" key="2">
    <source>
        <dbReference type="ARBA" id="ARBA00008749"/>
    </source>
</evidence>
<feature type="transmembrane region" description="Helical" evidence="4">
    <location>
        <begin position="42"/>
        <end position="61"/>
    </location>
</feature>
<accession>A0A856MR00</accession>
<dbReference type="RefSeq" id="WP_171977994.1">
    <property type="nucleotide sequence ID" value="NZ_CP030118.1"/>
</dbReference>
<dbReference type="PANTHER" id="PTHR12879">
    <property type="entry name" value="SPHINGOLIPID DELTA 4 DESATURASE/C-4 HYDROXYLASE PROTEIN DES2"/>
    <property type="match status" value="1"/>
</dbReference>
<dbReference type="EMBL" id="CP030118">
    <property type="protein sequence ID" value="QDL11867.1"/>
    <property type="molecule type" value="Genomic_DNA"/>
</dbReference>
<protein>
    <submittedName>
        <fullName evidence="6">Fatty acid desaturase</fullName>
    </submittedName>
</protein>
<dbReference type="GO" id="GO:0046513">
    <property type="term" value="P:ceramide biosynthetic process"/>
    <property type="evidence" value="ECO:0007669"/>
    <property type="project" value="TreeGrafter"/>
</dbReference>
<dbReference type="GO" id="GO:0016020">
    <property type="term" value="C:membrane"/>
    <property type="evidence" value="ECO:0007669"/>
    <property type="project" value="GOC"/>
</dbReference>
<evidence type="ECO:0000259" key="5">
    <source>
        <dbReference type="Pfam" id="PF00487"/>
    </source>
</evidence>
<gene>
    <name evidence="6" type="ORF">DP114_31755</name>
</gene>
<evidence type="ECO:0000256" key="3">
    <source>
        <dbReference type="SAM" id="MobiDB-lite"/>
    </source>
</evidence>
<keyword evidence="4" id="KW-0472">Membrane</keyword>
<dbReference type="InterPro" id="IPR039393">
    <property type="entry name" value="Rhizopine-oxygenase-like"/>
</dbReference>
<dbReference type="CDD" id="cd03511">
    <property type="entry name" value="Rhizopine-oxygenase-like"/>
    <property type="match status" value="1"/>
</dbReference>
<reference evidence="6 7" key="1">
    <citation type="submission" date="2018-06" db="EMBL/GenBank/DDBJ databases">
        <title>Comparative genomics of Brasilonema spp. strains.</title>
        <authorList>
            <person name="Alvarenga D.O."/>
            <person name="Fiore M.F."/>
            <person name="Varani A.M."/>
        </authorList>
    </citation>
    <scope>NUCLEOTIDE SEQUENCE [LARGE SCALE GENOMIC DNA]</scope>
    <source>
        <strain evidence="6 7">CENA114</strain>
    </source>
</reference>
<feature type="transmembrane region" description="Helical" evidence="4">
    <location>
        <begin position="199"/>
        <end position="223"/>
    </location>
</feature>
<dbReference type="PANTHER" id="PTHR12879:SF8">
    <property type="entry name" value="SPHINGOLIPID DELTA(4)-DESATURASE DES1"/>
    <property type="match status" value="1"/>
</dbReference>
<dbReference type="Proteomes" id="UP000503129">
    <property type="component" value="Chromosome"/>
</dbReference>
<dbReference type="InterPro" id="IPR005804">
    <property type="entry name" value="FA_desaturase_dom"/>
</dbReference>
<dbReference type="GO" id="GO:0042284">
    <property type="term" value="F:sphingolipid delta-4 desaturase activity"/>
    <property type="evidence" value="ECO:0007669"/>
    <property type="project" value="TreeGrafter"/>
</dbReference>
<organism evidence="6 7">
    <name type="scientific">Brasilonema sennae CENA114</name>
    <dbReference type="NCBI Taxonomy" id="415709"/>
    <lineage>
        <taxon>Bacteria</taxon>
        <taxon>Bacillati</taxon>
        <taxon>Cyanobacteriota</taxon>
        <taxon>Cyanophyceae</taxon>
        <taxon>Nostocales</taxon>
        <taxon>Scytonemataceae</taxon>
        <taxon>Brasilonema</taxon>
        <taxon>Bromeliae group (in: Brasilonema)</taxon>
    </lineage>
</organism>
<sequence length="319" mass="36185">MSSDAMTQPELSTSSADKPHNPRQILSVRELSALNTRSNYKGLVQLAFHLTVIGCSGYLWVTNFGNWSLAIPALAIYGFSIAAMFAPMHECVHRTVFMNNSVNDAVAWCAGLLSFYNSTFFRHYHKWHHLYTRVPDKDPELTDPKPSNLGKYLLIISGLPWWKGKIRGHFRAALGQLDDCPFVPETARGEVIRSTRWQLAVYAVVIILSFAVRQPWFIVYWLLPLVVGQPILRFILLAEHTGCTLDANLLTNTRTTLTLLPVRFLMWNMPFHGEHHLYPSIPFHALPKAHQQLSSHFAHIESGYIKVNRDIIVTSGRPA</sequence>
<feature type="domain" description="Fatty acid desaturase" evidence="5">
    <location>
        <begin position="67"/>
        <end position="297"/>
    </location>
</feature>
<evidence type="ECO:0000313" key="7">
    <source>
        <dbReference type="Proteomes" id="UP000503129"/>
    </source>
</evidence>
<evidence type="ECO:0000256" key="4">
    <source>
        <dbReference type="SAM" id="Phobius"/>
    </source>
</evidence>
<comment type="cofactor">
    <cofactor evidence="1">
        <name>Fe(2+)</name>
        <dbReference type="ChEBI" id="CHEBI:29033"/>
    </cofactor>
</comment>
<dbReference type="Pfam" id="PF00487">
    <property type="entry name" value="FA_desaturase"/>
    <property type="match status" value="1"/>
</dbReference>
<keyword evidence="4" id="KW-0812">Transmembrane</keyword>
<feature type="compositionally biased region" description="Polar residues" evidence="3">
    <location>
        <begin position="1"/>
        <end position="16"/>
    </location>
</feature>
<dbReference type="AlphaFoldDB" id="A0A856MR00"/>
<proteinExistence type="inferred from homology"/>
<feature type="transmembrane region" description="Helical" evidence="4">
    <location>
        <begin position="67"/>
        <end position="88"/>
    </location>
</feature>
<keyword evidence="4" id="KW-1133">Transmembrane helix</keyword>
<evidence type="ECO:0000256" key="1">
    <source>
        <dbReference type="ARBA" id="ARBA00001954"/>
    </source>
</evidence>
<name>A0A856MR00_9CYAN</name>
<dbReference type="KEGG" id="bsen:DP114_31755"/>
<comment type="similarity">
    <text evidence="2">Belongs to the fatty acid desaturase type 2 family.</text>
</comment>
<keyword evidence="7" id="KW-1185">Reference proteome</keyword>
<evidence type="ECO:0000313" key="6">
    <source>
        <dbReference type="EMBL" id="QDL11867.1"/>
    </source>
</evidence>